<dbReference type="PROSITE" id="PS51257">
    <property type="entry name" value="PROKAR_LIPOPROTEIN"/>
    <property type="match status" value="1"/>
</dbReference>
<keyword evidence="3" id="KW-1185">Reference proteome</keyword>
<dbReference type="AlphaFoldDB" id="A0A1H5SXS5"/>
<evidence type="ECO:0000313" key="3">
    <source>
        <dbReference type="Proteomes" id="UP000236728"/>
    </source>
</evidence>
<name>A0A1H5SXS5_9BACT</name>
<feature type="signal peptide" evidence="1">
    <location>
        <begin position="1"/>
        <end position="29"/>
    </location>
</feature>
<gene>
    <name evidence="2" type="ORF">SAMN05421819_0375</name>
</gene>
<protein>
    <recommendedName>
        <fullName evidence="4">Lipoprotein</fullName>
    </recommendedName>
</protein>
<dbReference type="EMBL" id="FNVA01000001">
    <property type="protein sequence ID" value="SEF54661.1"/>
    <property type="molecule type" value="Genomic_DNA"/>
</dbReference>
<organism evidence="2 3">
    <name type="scientific">Bryocella elongata</name>
    <dbReference type="NCBI Taxonomy" id="863522"/>
    <lineage>
        <taxon>Bacteria</taxon>
        <taxon>Pseudomonadati</taxon>
        <taxon>Acidobacteriota</taxon>
        <taxon>Terriglobia</taxon>
        <taxon>Terriglobales</taxon>
        <taxon>Acidobacteriaceae</taxon>
        <taxon>Bryocella</taxon>
    </lineage>
</organism>
<dbReference type="OrthoDB" id="122042at2"/>
<sequence length="174" mass="18968">MPRLTPIAATFAALALTACSSAPSPQSQPAPTKPAAPAVQYPARPTIAPPAFKVFHQDAMGITLVAPENATDEQISAIVWQLRDAAHDHSFDQLHISQKLVDARDPIEWFHIYRGSKCASEKFTQGPLPCGHAYHVAGEFTLGSFHDKDHNIGSLVHDENHQTPLWDPNTPNHS</sequence>
<accession>A0A1H5SXS5</accession>
<reference evidence="2 3" key="1">
    <citation type="submission" date="2016-10" db="EMBL/GenBank/DDBJ databases">
        <authorList>
            <person name="de Groot N.N."/>
        </authorList>
    </citation>
    <scope>NUCLEOTIDE SEQUENCE [LARGE SCALE GENOMIC DNA]</scope>
    <source>
        <strain evidence="2 3">DSM 22489</strain>
    </source>
</reference>
<evidence type="ECO:0000256" key="1">
    <source>
        <dbReference type="SAM" id="SignalP"/>
    </source>
</evidence>
<dbReference type="Proteomes" id="UP000236728">
    <property type="component" value="Unassembled WGS sequence"/>
</dbReference>
<keyword evidence="1" id="KW-0732">Signal</keyword>
<feature type="chain" id="PRO_5009284422" description="Lipoprotein" evidence="1">
    <location>
        <begin position="30"/>
        <end position="174"/>
    </location>
</feature>
<proteinExistence type="predicted"/>
<dbReference type="RefSeq" id="WP_103931317.1">
    <property type="nucleotide sequence ID" value="NZ_FNVA01000001.1"/>
</dbReference>
<evidence type="ECO:0008006" key="4">
    <source>
        <dbReference type="Google" id="ProtNLM"/>
    </source>
</evidence>
<evidence type="ECO:0000313" key="2">
    <source>
        <dbReference type="EMBL" id="SEF54661.1"/>
    </source>
</evidence>